<organism evidence="2 3">
    <name type="scientific">Hibiscus sabdariffa</name>
    <name type="common">roselle</name>
    <dbReference type="NCBI Taxonomy" id="183260"/>
    <lineage>
        <taxon>Eukaryota</taxon>
        <taxon>Viridiplantae</taxon>
        <taxon>Streptophyta</taxon>
        <taxon>Embryophyta</taxon>
        <taxon>Tracheophyta</taxon>
        <taxon>Spermatophyta</taxon>
        <taxon>Magnoliopsida</taxon>
        <taxon>eudicotyledons</taxon>
        <taxon>Gunneridae</taxon>
        <taxon>Pentapetalae</taxon>
        <taxon>rosids</taxon>
        <taxon>malvids</taxon>
        <taxon>Malvales</taxon>
        <taxon>Malvaceae</taxon>
        <taxon>Malvoideae</taxon>
        <taxon>Hibiscus</taxon>
    </lineage>
</organism>
<evidence type="ECO:0000313" key="2">
    <source>
        <dbReference type="EMBL" id="KAK8563246.1"/>
    </source>
</evidence>
<gene>
    <name evidence="2" type="ORF">V6N12_035396</name>
</gene>
<name>A0ABR2EMM1_9ROSI</name>
<dbReference type="Proteomes" id="UP001472677">
    <property type="component" value="Unassembled WGS sequence"/>
</dbReference>
<proteinExistence type="predicted"/>
<dbReference type="EMBL" id="JBBPBM010000011">
    <property type="protein sequence ID" value="KAK8563246.1"/>
    <property type="molecule type" value="Genomic_DNA"/>
</dbReference>
<sequence length="253" mass="28080">MSFSYGWWHPHHPILYAWLFGESSVGRCVAWIALCRVIGTSVVGKTDDPFPIKYDQLPVWPSAAGWLLIVAFGVRFLPSMELKLRLVQSLVGLRVAGLVGAARREPNALTYLPMHALVLPAYVLCMAWSMVCVGLHRARAWPVGPCAWSHHRPRTAPPEWRQALRVCPTQLFSSVTTGVILRNKALVCAAGNHFWWHRAYWFCATSPLRPRCLLLAGCAGLPRLRHERSSSCPPVACSSLGGLACKLPLGWPL</sequence>
<feature type="transmembrane region" description="Helical" evidence="1">
    <location>
        <begin position="114"/>
        <end position="135"/>
    </location>
</feature>
<keyword evidence="1" id="KW-0472">Membrane</keyword>
<evidence type="ECO:0008006" key="4">
    <source>
        <dbReference type="Google" id="ProtNLM"/>
    </source>
</evidence>
<reference evidence="2 3" key="1">
    <citation type="journal article" date="2024" name="G3 (Bethesda)">
        <title>Genome assembly of Hibiscus sabdariffa L. provides insights into metabolisms of medicinal natural products.</title>
        <authorList>
            <person name="Kim T."/>
        </authorList>
    </citation>
    <scope>NUCLEOTIDE SEQUENCE [LARGE SCALE GENOMIC DNA]</scope>
    <source>
        <strain evidence="2">TK-2024</strain>
        <tissue evidence="2">Old leaves</tissue>
    </source>
</reference>
<evidence type="ECO:0000313" key="3">
    <source>
        <dbReference type="Proteomes" id="UP001472677"/>
    </source>
</evidence>
<feature type="transmembrane region" description="Helical" evidence="1">
    <location>
        <begin position="59"/>
        <end position="77"/>
    </location>
</feature>
<comment type="caution">
    <text evidence="2">The sequence shown here is derived from an EMBL/GenBank/DDBJ whole genome shotgun (WGS) entry which is preliminary data.</text>
</comment>
<keyword evidence="1" id="KW-1133">Transmembrane helix</keyword>
<keyword evidence="3" id="KW-1185">Reference proteome</keyword>
<keyword evidence="1" id="KW-0812">Transmembrane</keyword>
<protein>
    <recommendedName>
        <fullName evidence="4">Polyprenol reductase</fullName>
    </recommendedName>
</protein>
<evidence type="ECO:0000256" key="1">
    <source>
        <dbReference type="SAM" id="Phobius"/>
    </source>
</evidence>
<accession>A0ABR2EMM1</accession>